<feature type="transmembrane region" description="Helical" evidence="1">
    <location>
        <begin position="152"/>
        <end position="176"/>
    </location>
</feature>
<keyword evidence="1" id="KW-0812">Transmembrane</keyword>
<dbReference type="AlphaFoldDB" id="A0A929L6R1"/>
<keyword evidence="1" id="KW-1133">Transmembrane helix</keyword>
<accession>A0A929L6R1</accession>
<dbReference type="EMBL" id="JADFFL010000010">
    <property type="protein sequence ID" value="MBE9664216.1"/>
    <property type="molecule type" value="Genomic_DNA"/>
</dbReference>
<feature type="transmembrane region" description="Helical" evidence="1">
    <location>
        <begin position="182"/>
        <end position="204"/>
    </location>
</feature>
<gene>
    <name evidence="2" type="ORF">IRJ16_20210</name>
</gene>
<keyword evidence="1" id="KW-0472">Membrane</keyword>
<sequence length="243" mass="27365">MTETIPLCKNCETSITGKYCSNCGQAVVLKRVDGHYVSHEIQHLLHLEKGILYTVWELLVRPGRNVKEFITDNRSRLVKPIIFIIITSLVYSTISHFFHVGEGYVSYQGQATSSAAKMFAWVEGHYGYSNIMMGIFIALWLQLFFRRSGYNFFEILILLCFAMGMGMLIFALFVIAEALLKIPAMQIAAVIGIAYCTWAIGQFFNAKKISAYLKAFFAYLLGMVTFSAVILLLGALVDVLIKH</sequence>
<proteinExistence type="predicted"/>
<reference evidence="2" key="1">
    <citation type="submission" date="2020-10" db="EMBL/GenBank/DDBJ databases">
        <title>Mucilaginibacter mali sp. nov., isolated from rhizosphere soil of apple orchard.</title>
        <authorList>
            <person name="Lee J.-S."/>
            <person name="Kim H.S."/>
            <person name="Kim J.-S."/>
        </authorList>
    </citation>
    <scope>NUCLEOTIDE SEQUENCE</scope>
    <source>
        <strain evidence="2">KCTC 22746</strain>
    </source>
</reference>
<dbReference type="Pfam" id="PF12412">
    <property type="entry name" value="DUF3667"/>
    <property type="match status" value="1"/>
</dbReference>
<name>A0A929L6R1_9SPHI</name>
<evidence type="ECO:0000313" key="2">
    <source>
        <dbReference type="EMBL" id="MBE9664216.1"/>
    </source>
</evidence>
<dbReference type="InterPro" id="IPR022134">
    <property type="entry name" value="DUF3667"/>
</dbReference>
<dbReference type="RefSeq" id="WP_194113464.1">
    <property type="nucleotide sequence ID" value="NZ_JADFFL010000010.1"/>
</dbReference>
<evidence type="ECO:0000256" key="1">
    <source>
        <dbReference type="SAM" id="Phobius"/>
    </source>
</evidence>
<protein>
    <submittedName>
        <fullName evidence="2">DUF3667 domain-containing protein</fullName>
    </submittedName>
</protein>
<feature type="transmembrane region" description="Helical" evidence="1">
    <location>
        <begin position="216"/>
        <end position="241"/>
    </location>
</feature>
<feature type="transmembrane region" description="Helical" evidence="1">
    <location>
        <begin position="126"/>
        <end position="145"/>
    </location>
</feature>
<keyword evidence="3" id="KW-1185">Reference proteome</keyword>
<feature type="transmembrane region" description="Helical" evidence="1">
    <location>
        <begin position="77"/>
        <end position="98"/>
    </location>
</feature>
<organism evidence="2 3">
    <name type="scientific">Mucilaginibacter myungsuensis</name>
    <dbReference type="NCBI Taxonomy" id="649104"/>
    <lineage>
        <taxon>Bacteria</taxon>
        <taxon>Pseudomonadati</taxon>
        <taxon>Bacteroidota</taxon>
        <taxon>Sphingobacteriia</taxon>
        <taxon>Sphingobacteriales</taxon>
        <taxon>Sphingobacteriaceae</taxon>
        <taxon>Mucilaginibacter</taxon>
    </lineage>
</organism>
<evidence type="ECO:0000313" key="3">
    <source>
        <dbReference type="Proteomes" id="UP000622475"/>
    </source>
</evidence>
<dbReference type="Proteomes" id="UP000622475">
    <property type="component" value="Unassembled WGS sequence"/>
</dbReference>
<comment type="caution">
    <text evidence="2">The sequence shown here is derived from an EMBL/GenBank/DDBJ whole genome shotgun (WGS) entry which is preliminary data.</text>
</comment>